<gene>
    <name evidence="3" type="ORF">HVS_05355</name>
</gene>
<dbReference type="KEGG" id="hsc:HVS_05355"/>
<feature type="coiled-coil region" evidence="1">
    <location>
        <begin position="125"/>
        <end position="173"/>
    </location>
</feature>
<keyword evidence="4" id="KW-1185">Reference proteome</keyword>
<keyword evidence="2" id="KW-0812">Transmembrane</keyword>
<evidence type="ECO:0000313" key="3">
    <source>
        <dbReference type="EMBL" id="AUG57002.1"/>
    </source>
</evidence>
<keyword evidence="2" id="KW-0472">Membrane</keyword>
<protein>
    <recommendedName>
        <fullName evidence="5">Zinc-finger domain-containing protein</fullName>
    </recommendedName>
</protein>
<dbReference type="EMBL" id="CP025197">
    <property type="protein sequence ID" value="AUG57002.1"/>
    <property type="molecule type" value="Genomic_DNA"/>
</dbReference>
<evidence type="ECO:0000256" key="2">
    <source>
        <dbReference type="SAM" id="Phobius"/>
    </source>
</evidence>
<sequence length="300" mass="34663">MNCNDVKGLMEEYIMGELDVNTFNELKKHIDGCSSCKTEYDETKKLIGGLKKLKESIKIKDDILELNKKNILKNTKEKKFNMKRFFSGIAAGMFVIMFLFTGSIVAFPTFASNYVPEGIPVIRQLKEIQNNYNEAKVEIEEIKRENDYIKQQNEEMKLENEELKRTIKEIEGENITEYQTSEGIDPADNQIIQGMVIRFVKALYRGDIETMKEMCNDEFKGKIANERTEILFSNDGSYVYLNDTNVIFTQITNVAKEGDVYYVFVRLNDGIYEDAADYQLNFELEKINGEFLISFVGKDA</sequence>
<keyword evidence="2" id="KW-1133">Transmembrane helix</keyword>
<dbReference type="Proteomes" id="UP000233534">
    <property type="component" value="Chromosome"/>
</dbReference>
<evidence type="ECO:0000256" key="1">
    <source>
        <dbReference type="SAM" id="Coils"/>
    </source>
</evidence>
<feature type="transmembrane region" description="Helical" evidence="2">
    <location>
        <begin position="85"/>
        <end position="107"/>
    </location>
</feature>
<accession>A0A2K9DZR4</accession>
<keyword evidence="1" id="KW-0175">Coiled coil</keyword>
<evidence type="ECO:0008006" key="5">
    <source>
        <dbReference type="Google" id="ProtNLM"/>
    </source>
</evidence>
<reference evidence="3 4" key="1">
    <citation type="submission" date="2017-12" db="EMBL/GenBank/DDBJ databases">
        <title>Complete genome sequence of Herbivorax saccincola GGR1, a novel Cellulosome-producing hydrolytic bacterium in a thermophilic biogas plant, established by Illumina and Nanopore MinION sequencing.</title>
        <authorList>
            <person name="Pechtl A."/>
            <person name="Ruckert C."/>
            <person name="Koeck D.E."/>
            <person name="Maus I."/>
            <person name="Winkler A."/>
            <person name="Kalinowski J."/>
            <person name="Puhler A."/>
            <person name="Schwarz W.W."/>
            <person name="Zverlov V.V."/>
            <person name="Schluter A."/>
            <person name="Liebl W."/>
        </authorList>
    </citation>
    <scope>NUCLEOTIDE SEQUENCE [LARGE SCALE GENOMIC DNA]</scope>
    <source>
        <strain evidence="4">SR1</strain>
    </source>
</reference>
<dbReference type="RefSeq" id="WP_235827621.1">
    <property type="nucleotide sequence ID" value="NZ_CP025197.1"/>
</dbReference>
<organism evidence="3 4">
    <name type="scientific">Acetivibrio saccincola</name>
    <dbReference type="NCBI Taxonomy" id="1677857"/>
    <lineage>
        <taxon>Bacteria</taxon>
        <taxon>Bacillati</taxon>
        <taxon>Bacillota</taxon>
        <taxon>Clostridia</taxon>
        <taxon>Eubacteriales</taxon>
        <taxon>Oscillospiraceae</taxon>
        <taxon>Acetivibrio</taxon>
    </lineage>
</organism>
<proteinExistence type="predicted"/>
<name>A0A2K9DZR4_9FIRM</name>
<evidence type="ECO:0000313" key="4">
    <source>
        <dbReference type="Proteomes" id="UP000233534"/>
    </source>
</evidence>
<dbReference type="AlphaFoldDB" id="A0A2K9DZR4"/>